<gene>
    <name evidence="1" type="ORF">VTL71DRAFT_1767</name>
</gene>
<evidence type="ECO:0000313" key="1">
    <source>
        <dbReference type="EMBL" id="KAL2067342.1"/>
    </source>
</evidence>
<dbReference type="EMBL" id="JAZHXI010000010">
    <property type="protein sequence ID" value="KAL2067342.1"/>
    <property type="molecule type" value="Genomic_DNA"/>
</dbReference>
<accession>A0ABR4CBM3</accession>
<dbReference type="Proteomes" id="UP001595075">
    <property type="component" value="Unassembled WGS sequence"/>
</dbReference>
<sequence length="104" mass="11637">MISSLLNVRILGIERSDALGNSTLASLSKRGRVLCEWPSQERVSHRRGSPKVVVFGGQVMICLNWSGSKPEDMSYDDLGQATSCWLIFEYGDHNWLSALQMCDM</sequence>
<organism evidence="1 2">
    <name type="scientific">Oculimacula yallundae</name>
    <dbReference type="NCBI Taxonomy" id="86028"/>
    <lineage>
        <taxon>Eukaryota</taxon>
        <taxon>Fungi</taxon>
        <taxon>Dikarya</taxon>
        <taxon>Ascomycota</taxon>
        <taxon>Pezizomycotina</taxon>
        <taxon>Leotiomycetes</taxon>
        <taxon>Helotiales</taxon>
        <taxon>Ploettnerulaceae</taxon>
        <taxon>Oculimacula</taxon>
    </lineage>
</organism>
<protein>
    <submittedName>
        <fullName evidence="1">Uncharacterized protein</fullName>
    </submittedName>
</protein>
<keyword evidence="2" id="KW-1185">Reference proteome</keyword>
<proteinExistence type="predicted"/>
<name>A0ABR4CBM3_9HELO</name>
<comment type="caution">
    <text evidence="1">The sequence shown here is derived from an EMBL/GenBank/DDBJ whole genome shotgun (WGS) entry which is preliminary data.</text>
</comment>
<evidence type="ECO:0000313" key="2">
    <source>
        <dbReference type="Proteomes" id="UP001595075"/>
    </source>
</evidence>
<reference evidence="1 2" key="1">
    <citation type="journal article" date="2024" name="Commun. Biol.">
        <title>Comparative genomic analysis of thermophilic fungi reveals convergent evolutionary adaptations and gene losses.</title>
        <authorList>
            <person name="Steindorff A.S."/>
            <person name="Aguilar-Pontes M.V."/>
            <person name="Robinson A.J."/>
            <person name="Andreopoulos B."/>
            <person name="LaButti K."/>
            <person name="Kuo A."/>
            <person name="Mondo S."/>
            <person name="Riley R."/>
            <person name="Otillar R."/>
            <person name="Haridas S."/>
            <person name="Lipzen A."/>
            <person name="Grimwood J."/>
            <person name="Schmutz J."/>
            <person name="Clum A."/>
            <person name="Reid I.D."/>
            <person name="Moisan M.C."/>
            <person name="Butler G."/>
            <person name="Nguyen T.T.M."/>
            <person name="Dewar K."/>
            <person name="Conant G."/>
            <person name="Drula E."/>
            <person name="Henrissat B."/>
            <person name="Hansel C."/>
            <person name="Singer S."/>
            <person name="Hutchinson M.I."/>
            <person name="de Vries R.P."/>
            <person name="Natvig D.O."/>
            <person name="Powell A.J."/>
            <person name="Tsang A."/>
            <person name="Grigoriev I.V."/>
        </authorList>
    </citation>
    <scope>NUCLEOTIDE SEQUENCE [LARGE SCALE GENOMIC DNA]</scope>
    <source>
        <strain evidence="1 2">CBS 494.80</strain>
    </source>
</reference>